<keyword evidence="2" id="KW-0645">Protease</keyword>
<keyword evidence="4" id="KW-0788">Thiol protease</keyword>
<dbReference type="Proteomes" id="UP000256964">
    <property type="component" value="Unassembled WGS sequence"/>
</dbReference>
<evidence type="ECO:0000256" key="1">
    <source>
        <dbReference type="ARBA" id="ARBA00010193"/>
    </source>
</evidence>
<evidence type="ECO:0000256" key="2">
    <source>
        <dbReference type="ARBA" id="ARBA00022670"/>
    </source>
</evidence>
<accession>A0A371D9W4</accession>
<feature type="compositionally biased region" description="Low complexity" evidence="6">
    <location>
        <begin position="114"/>
        <end position="128"/>
    </location>
</feature>
<dbReference type="Gene3D" id="1.20.58.80">
    <property type="entry name" value="Phosphotransferase system, lactose/cellobiose-type IIA subunit"/>
    <property type="match status" value="1"/>
</dbReference>
<comment type="caution">
    <text evidence="5">Lacks conserved residue(s) required for the propagation of feature annotation.</text>
</comment>
<sequence length="807" mass="89102">MVSTVATAASVQEAQDSYHKGAVAELAKDFNKAFRMYVKATEQYLLLSNGTADTKLRSLYKAEATKSLERAEKIKAIKQDLTPVVKDELSPGEQMYVIRRSSLINQGFFPPWDSQESPTSSSEQPPLSAEQVEQAAKWCRPRSSHEHRPQEGDGLDPQDVTQHIVSDCSVCAALVVAIDHDRRFSSKMILSSLHPQAEFGQFQCKLLFNGTFRRVCIDDQLPVYPDGTLMCVSTRTKGQMWPSLIEKAYMKLAGGYDFVGSDSSTDLHALAGWIPEALHMKGSHFQRERTWARLMKGYVNGTCVATLGTGEQVRTTDVSPALLPTHCYAVIGVSESEYDRRLTIFDPWIQRHAHEGLASTESGTNPQRTFELSMDSVYQLFDGIYLSWDPAMFKHQLSFHGMWKRDGKGEDTDSSTHSRMQVHLNFPTDVSEGEEVWVLLTRHVRSHRSKDEYIALTAHTGSGTTSAFVDDALSTKGEYTNSPHVLVKQSISRGEDLISLVASYEGEREDVGYTITVYSNYKASAIPPQKLLYTKDIEGAFTQKSAGGNHTFPTYYLNPQYHLHVHPRTDTTSRSGKDARDAKATVYATASTDRHVPVNIMLAWSQGGRINELGHNDLALSSGPYSYAYAHALGRIPPGDYTLVVSAFEPRHIGKFALRLECSDRFDITPIQQEGAGMFSKVVRGEWAAESAGGGPSSGKYTSNPMYELNVSAASQLKFRLQLSEPSPSLALNLTIFNTSTGSTLGRHIATSGPYSDIVSGVVIEKLTLQPGRYLVVPSTFKPGVLAGFRLIVYSTASGVQLSPVER</sequence>
<dbReference type="InterPro" id="IPR036213">
    <property type="entry name" value="Calpain_III_sf"/>
</dbReference>
<evidence type="ECO:0000256" key="5">
    <source>
        <dbReference type="PROSITE-ProRule" id="PRU00239"/>
    </source>
</evidence>
<evidence type="ECO:0000256" key="4">
    <source>
        <dbReference type="ARBA" id="ARBA00022807"/>
    </source>
</evidence>
<dbReference type="AlphaFoldDB" id="A0A371D9W4"/>
<dbReference type="PANTHER" id="PTHR46143:SF1">
    <property type="entry name" value="CALPAIN-7"/>
    <property type="match status" value="1"/>
</dbReference>
<comment type="similarity">
    <text evidence="1">Belongs to the peptidase C2 family. PalB/RIM13 subfamily.</text>
</comment>
<dbReference type="InterPro" id="IPR022683">
    <property type="entry name" value="Calpain_III"/>
</dbReference>
<dbReference type="InterPro" id="IPR051297">
    <property type="entry name" value="PalB/RIM13"/>
</dbReference>
<protein>
    <submittedName>
        <fullName evidence="8">Cysteine proteinase</fullName>
    </submittedName>
</protein>
<dbReference type="Gene3D" id="2.60.120.380">
    <property type="match status" value="2"/>
</dbReference>
<evidence type="ECO:0000256" key="3">
    <source>
        <dbReference type="ARBA" id="ARBA00022801"/>
    </source>
</evidence>
<dbReference type="InterPro" id="IPR036181">
    <property type="entry name" value="MIT_dom_sf"/>
</dbReference>
<dbReference type="SUPFAM" id="SSF54001">
    <property type="entry name" value="Cysteine proteinases"/>
    <property type="match status" value="1"/>
</dbReference>
<dbReference type="PANTHER" id="PTHR46143">
    <property type="entry name" value="CALPAIN-7"/>
    <property type="match status" value="1"/>
</dbReference>
<evidence type="ECO:0000259" key="7">
    <source>
        <dbReference type="PROSITE" id="PS50203"/>
    </source>
</evidence>
<dbReference type="SUPFAM" id="SSF116846">
    <property type="entry name" value="MIT domain"/>
    <property type="match status" value="1"/>
</dbReference>
<dbReference type="Pfam" id="PF00648">
    <property type="entry name" value="Peptidase_C2"/>
    <property type="match status" value="1"/>
</dbReference>
<name>A0A371D9W4_9APHY</name>
<dbReference type="GO" id="GO:0006508">
    <property type="term" value="P:proteolysis"/>
    <property type="evidence" value="ECO:0007669"/>
    <property type="project" value="UniProtKB-KW"/>
</dbReference>
<dbReference type="GO" id="GO:0004198">
    <property type="term" value="F:calcium-dependent cysteine-type endopeptidase activity"/>
    <property type="evidence" value="ECO:0007669"/>
    <property type="project" value="InterPro"/>
</dbReference>
<gene>
    <name evidence="8" type="ORF">OH76DRAFT_1382490</name>
</gene>
<dbReference type="PROSITE" id="PS50203">
    <property type="entry name" value="CALPAIN_CAT"/>
    <property type="match status" value="1"/>
</dbReference>
<dbReference type="OrthoDB" id="167576at2759"/>
<dbReference type="InterPro" id="IPR022682">
    <property type="entry name" value="Calpain_domain_III"/>
</dbReference>
<reference evidence="8 9" key="1">
    <citation type="journal article" date="2018" name="Biotechnol. Biofuels">
        <title>Integrative visual omics of the white-rot fungus Polyporus brumalis exposes the biotechnological potential of its oxidative enzymes for delignifying raw plant biomass.</title>
        <authorList>
            <person name="Miyauchi S."/>
            <person name="Rancon A."/>
            <person name="Drula E."/>
            <person name="Hage H."/>
            <person name="Chaduli D."/>
            <person name="Favel A."/>
            <person name="Grisel S."/>
            <person name="Henrissat B."/>
            <person name="Herpoel-Gimbert I."/>
            <person name="Ruiz-Duenas F.J."/>
            <person name="Chevret D."/>
            <person name="Hainaut M."/>
            <person name="Lin J."/>
            <person name="Wang M."/>
            <person name="Pangilinan J."/>
            <person name="Lipzen A."/>
            <person name="Lesage-Meessen L."/>
            <person name="Navarro D."/>
            <person name="Riley R."/>
            <person name="Grigoriev I.V."/>
            <person name="Zhou S."/>
            <person name="Raouche S."/>
            <person name="Rosso M.N."/>
        </authorList>
    </citation>
    <scope>NUCLEOTIDE SEQUENCE [LARGE SCALE GENOMIC DNA]</scope>
    <source>
        <strain evidence="8 9">BRFM 1820</strain>
    </source>
</reference>
<keyword evidence="9" id="KW-1185">Reference proteome</keyword>
<dbReference type="Pfam" id="PF01067">
    <property type="entry name" value="Calpain_III"/>
    <property type="match status" value="1"/>
</dbReference>
<dbReference type="SUPFAM" id="SSF49758">
    <property type="entry name" value="Calpain large subunit, middle domain (domain III)"/>
    <property type="match status" value="3"/>
</dbReference>
<evidence type="ECO:0000313" key="8">
    <source>
        <dbReference type="EMBL" id="RDX49341.1"/>
    </source>
</evidence>
<feature type="domain" description="Calpain catalytic" evidence="7">
    <location>
        <begin position="103"/>
        <end position="348"/>
    </location>
</feature>
<dbReference type="STRING" id="139420.A0A371D9W4"/>
<dbReference type="InterPro" id="IPR001300">
    <property type="entry name" value="Peptidase_C2_calpain_cat"/>
</dbReference>
<keyword evidence="3" id="KW-0378">Hydrolase</keyword>
<evidence type="ECO:0000313" key="9">
    <source>
        <dbReference type="Proteomes" id="UP000256964"/>
    </source>
</evidence>
<dbReference type="EMBL" id="KZ857406">
    <property type="protein sequence ID" value="RDX49341.1"/>
    <property type="molecule type" value="Genomic_DNA"/>
</dbReference>
<organism evidence="8 9">
    <name type="scientific">Lentinus brumalis</name>
    <dbReference type="NCBI Taxonomy" id="2498619"/>
    <lineage>
        <taxon>Eukaryota</taxon>
        <taxon>Fungi</taxon>
        <taxon>Dikarya</taxon>
        <taxon>Basidiomycota</taxon>
        <taxon>Agaricomycotina</taxon>
        <taxon>Agaricomycetes</taxon>
        <taxon>Polyporales</taxon>
        <taxon>Polyporaceae</taxon>
        <taxon>Lentinus</taxon>
    </lineage>
</organism>
<dbReference type="SMART" id="SM00720">
    <property type="entry name" value="calpain_III"/>
    <property type="match status" value="2"/>
</dbReference>
<proteinExistence type="inferred from homology"/>
<feature type="region of interest" description="Disordered" evidence="6">
    <location>
        <begin position="112"/>
        <end position="159"/>
    </location>
</feature>
<evidence type="ECO:0000256" key="6">
    <source>
        <dbReference type="SAM" id="MobiDB-lite"/>
    </source>
</evidence>
<dbReference type="SMART" id="SM00230">
    <property type="entry name" value="CysPc"/>
    <property type="match status" value="1"/>
</dbReference>
<dbReference type="InterPro" id="IPR038765">
    <property type="entry name" value="Papain-like_cys_pep_sf"/>
</dbReference>